<keyword evidence="3" id="KW-1185">Reference proteome</keyword>
<proteinExistence type="predicted"/>
<feature type="region of interest" description="Disordered" evidence="1">
    <location>
        <begin position="69"/>
        <end position="88"/>
    </location>
</feature>
<evidence type="ECO:0000313" key="2">
    <source>
        <dbReference type="EMBL" id="MQM22386.1"/>
    </source>
</evidence>
<dbReference type="AlphaFoldDB" id="A0A843XSY0"/>
<evidence type="ECO:0000256" key="1">
    <source>
        <dbReference type="SAM" id="MobiDB-lite"/>
    </source>
</evidence>
<sequence length="88" mass="9641">MDSGKEGTTMVRTAALSCLQSSRCWSGTPRSFGVLPGAGQTVLLLTVSLFVAPELPREVRRRTVVRLDYSGETSQQRQGARRAKEMGR</sequence>
<name>A0A843XSY0_COLES</name>
<protein>
    <submittedName>
        <fullName evidence="2">Uncharacterized protein</fullName>
    </submittedName>
</protein>
<comment type="caution">
    <text evidence="2">The sequence shown here is derived from an EMBL/GenBank/DDBJ whole genome shotgun (WGS) entry which is preliminary data.</text>
</comment>
<gene>
    <name evidence="2" type="ORF">Taro_055438</name>
</gene>
<reference evidence="2" key="1">
    <citation type="submission" date="2017-07" db="EMBL/GenBank/DDBJ databases">
        <title>Taro Niue Genome Assembly and Annotation.</title>
        <authorList>
            <person name="Atibalentja N."/>
            <person name="Keating K."/>
            <person name="Fields C.J."/>
        </authorList>
    </citation>
    <scope>NUCLEOTIDE SEQUENCE</scope>
    <source>
        <strain evidence="2">Niue_2</strain>
        <tissue evidence="2">Leaf</tissue>
    </source>
</reference>
<evidence type="ECO:0000313" key="3">
    <source>
        <dbReference type="Proteomes" id="UP000652761"/>
    </source>
</evidence>
<accession>A0A843XSY0</accession>
<dbReference type="EMBL" id="NMUH01012807">
    <property type="protein sequence ID" value="MQM22386.1"/>
    <property type="molecule type" value="Genomic_DNA"/>
</dbReference>
<dbReference type="Proteomes" id="UP000652761">
    <property type="component" value="Unassembled WGS sequence"/>
</dbReference>
<organism evidence="2 3">
    <name type="scientific">Colocasia esculenta</name>
    <name type="common">Wild taro</name>
    <name type="synonym">Arum esculentum</name>
    <dbReference type="NCBI Taxonomy" id="4460"/>
    <lineage>
        <taxon>Eukaryota</taxon>
        <taxon>Viridiplantae</taxon>
        <taxon>Streptophyta</taxon>
        <taxon>Embryophyta</taxon>
        <taxon>Tracheophyta</taxon>
        <taxon>Spermatophyta</taxon>
        <taxon>Magnoliopsida</taxon>
        <taxon>Liliopsida</taxon>
        <taxon>Araceae</taxon>
        <taxon>Aroideae</taxon>
        <taxon>Colocasieae</taxon>
        <taxon>Colocasia</taxon>
    </lineage>
</organism>